<gene>
    <name evidence="1" type="ORF">SKTS_12530</name>
</gene>
<dbReference type="AlphaFoldDB" id="A0A6F8VB78"/>
<dbReference type="SUPFAM" id="SSF102400">
    <property type="entry name" value="DNA polymerase III chi subunit"/>
    <property type="match status" value="1"/>
</dbReference>
<dbReference type="GO" id="GO:0003677">
    <property type="term" value="F:DNA binding"/>
    <property type="evidence" value="ECO:0007669"/>
    <property type="project" value="InterPro"/>
</dbReference>
<evidence type="ECO:0000313" key="2">
    <source>
        <dbReference type="Proteomes" id="UP000502260"/>
    </source>
</evidence>
<dbReference type="InterPro" id="IPR007459">
    <property type="entry name" value="DNA_pol3_chi"/>
</dbReference>
<sequence length="145" mass="16557">MTQIDFYTHVQDKRLLACKLSAKALEQDLRVLVLTADEGEAARMDQMLWTTPATAFVPHCRARDPLAAVTPVIVDCDPGELTHDQVLLNLGSERPAFFSRFQRLIEIVTEDETDRQAARERFRFYRDRGYEIRSHDMSQSGKAAS</sequence>
<dbReference type="PANTHER" id="PTHR38767">
    <property type="entry name" value="DNA POLYMERASE III SUBUNIT CHI"/>
    <property type="match status" value="1"/>
</dbReference>
<dbReference type="Pfam" id="PF04364">
    <property type="entry name" value="DNA_pol3_chi"/>
    <property type="match status" value="1"/>
</dbReference>
<protein>
    <submittedName>
        <fullName evidence="1">DNA polymerase III subunit chi</fullName>
    </submittedName>
</protein>
<proteinExistence type="predicted"/>
<dbReference type="Proteomes" id="UP000502260">
    <property type="component" value="Chromosome"/>
</dbReference>
<evidence type="ECO:0000313" key="1">
    <source>
        <dbReference type="EMBL" id="BCB26367.1"/>
    </source>
</evidence>
<dbReference type="Gene3D" id="3.40.50.10110">
    <property type="entry name" value="DNA polymerase III subunit chi"/>
    <property type="match status" value="1"/>
</dbReference>
<dbReference type="PANTHER" id="PTHR38767:SF1">
    <property type="entry name" value="DNA POLYMERASE III SUBUNIT CHI"/>
    <property type="match status" value="1"/>
</dbReference>
<reference evidence="2" key="1">
    <citation type="submission" date="2020-03" db="EMBL/GenBank/DDBJ databases">
        <title>Complete genome sequence of sulfur-oxidizing bacterium skT11.</title>
        <authorList>
            <person name="Kanda M."/>
            <person name="Kojima H."/>
            <person name="Fukui M."/>
        </authorList>
    </citation>
    <scope>NUCLEOTIDE SEQUENCE [LARGE SCALE GENOMIC DNA]</scope>
    <source>
        <strain evidence="2">skT11</strain>
    </source>
</reference>
<dbReference type="EMBL" id="AP022853">
    <property type="protein sequence ID" value="BCB26367.1"/>
    <property type="molecule type" value="Genomic_DNA"/>
</dbReference>
<dbReference type="InterPro" id="IPR036768">
    <property type="entry name" value="PolIII_chi_sf"/>
</dbReference>
<organism evidence="1 2">
    <name type="scientific">Sulfurimicrobium lacus</name>
    <dbReference type="NCBI Taxonomy" id="2715678"/>
    <lineage>
        <taxon>Bacteria</taxon>
        <taxon>Pseudomonadati</taxon>
        <taxon>Pseudomonadota</taxon>
        <taxon>Betaproteobacteria</taxon>
        <taxon>Nitrosomonadales</taxon>
        <taxon>Sulfuricellaceae</taxon>
        <taxon>Sulfurimicrobium</taxon>
    </lineage>
</organism>
<dbReference type="KEGG" id="slac:SKTS_12530"/>
<dbReference type="GO" id="GO:0003887">
    <property type="term" value="F:DNA-directed DNA polymerase activity"/>
    <property type="evidence" value="ECO:0007669"/>
    <property type="project" value="InterPro"/>
</dbReference>
<dbReference type="RefSeq" id="WP_173061952.1">
    <property type="nucleotide sequence ID" value="NZ_AP022853.1"/>
</dbReference>
<keyword evidence="2" id="KW-1185">Reference proteome</keyword>
<dbReference type="GO" id="GO:0006260">
    <property type="term" value="P:DNA replication"/>
    <property type="evidence" value="ECO:0007669"/>
    <property type="project" value="InterPro"/>
</dbReference>
<dbReference type="GO" id="GO:0032298">
    <property type="term" value="P:positive regulation of DNA-templated DNA replication initiation"/>
    <property type="evidence" value="ECO:0007669"/>
    <property type="project" value="TreeGrafter"/>
</dbReference>
<name>A0A6F8VB78_9PROT</name>
<accession>A0A6F8VB78</accession>